<dbReference type="Proteomes" id="UP001216801">
    <property type="component" value="Unassembled WGS sequence"/>
</dbReference>
<evidence type="ECO:0000313" key="4">
    <source>
        <dbReference type="Proteomes" id="UP001216801"/>
    </source>
</evidence>
<evidence type="ECO:0000313" key="1">
    <source>
        <dbReference type="EMBL" id="MDG0955368.1"/>
    </source>
</evidence>
<gene>
    <name evidence="1" type="ORF">P6U19_22545</name>
    <name evidence="2" type="ORF">P6U19_22550</name>
    <name evidence="3" type="ORF">P6U19_22555</name>
</gene>
<dbReference type="EMBL" id="JARPRR010000022">
    <property type="protein sequence ID" value="MDG0955369.1"/>
    <property type="molecule type" value="Genomic_DNA"/>
</dbReference>
<name>A0AAJ1KC33_9BACI</name>
<dbReference type="EMBL" id="JARPRR010000022">
    <property type="protein sequence ID" value="MDG0955370.1"/>
    <property type="molecule type" value="Genomic_DNA"/>
</dbReference>
<reference evidence="3" key="1">
    <citation type="submission" date="2023-03" db="EMBL/GenBank/DDBJ databases">
        <title>Genetic diversity of Bacillus cereus sensu lato isolates from Slovenia.</title>
        <authorList>
            <person name="Abdelli M."/>
        </authorList>
    </citation>
    <scope>NUCLEOTIDE SEQUENCE</scope>
    <source>
        <strain evidence="3">SIBC39</strain>
    </source>
</reference>
<dbReference type="NCBIfam" id="NF038159">
    <property type="entry name" value="lanthi_III_b"/>
    <property type="match status" value="1"/>
</dbReference>
<proteinExistence type="predicted"/>
<dbReference type="RefSeq" id="WP_189340010.1">
    <property type="nucleotide sequence ID" value="NZ_JARPRP010000024.1"/>
</dbReference>
<evidence type="ECO:0000313" key="2">
    <source>
        <dbReference type="EMBL" id="MDG0955369.1"/>
    </source>
</evidence>
<accession>A0AAJ1KC33</accession>
<comment type="caution">
    <text evidence="3">The sequence shown here is derived from an EMBL/GenBank/DDBJ whole genome shotgun (WGS) entry which is preliminary data.</text>
</comment>
<dbReference type="AlphaFoldDB" id="A0AAJ1KC33"/>
<dbReference type="EMBL" id="JARPRR010000022">
    <property type="protein sequence ID" value="MDG0955368.1"/>
    <property type="molecule type" value="Genomic_DNA"/>
</dbReference>
<protein>
    <submittedName>
        <fullName evidence="3">Class III lanthipeptide</fullName>
    </submittedName>
</protein>
<organism evidence="3 4">
    <name type="scientific">Bacillus paranthracis</name>
    <dbReference type="NCBI Taxonomy" id="2026186"/>
    <lineage>
        <taxon>Bacteria</taxon>
        <taxon>Bacillati</taxon>
        <taxon>Bacillota</taxon>
        <taxon>Bacilli</taxon>
        <taxon>Bacillales</taxon>
        <taxon>Bacillaceae</taxon>
        <taxon>Bacillus</taxon>
        <taxon>Bacillus cereus group</taxon>
    </lineage>
</organism>
<sequence length="39" mass="4367">MNKVLSLQKESISKDVQLKAKSSKSVQCKTSSNASWFFC</sequence>
<evidence type="ECO:0000313" key="3">
    <source>
        <dbReference type="EMBL" id="MDG0955370.1"/>
    </source>
</evidence>